<proteinExistence type="predicted"/>
<dbReference type="Gene3D" id="6.10.250.3220">
    <property type="match status" value="1"/>
</dbReference>
<gene>
    <name evidence="6" type="ORF">Indivirus_4_39</name>
</gene>
<keyword evidence="3 4" id="KW-0862">Zinc</keyword>
<name>A0A1V0SDS9_9VIRU</name>
<dbReference type="GO" id="GO:0008270">
    <property type="term" value="F:zinc ion binding"/>
    <property type="evidence" value="ECO:0007669"/>
    <property type="project" value="UniProtKB-KW"/>
</dbReference>
<keyword evidence="2 4" id="KW-0863">Zinc-finger</keyword>
<organism evidence="6">
    <name type="scientific">Indivirus ILV1</name>
    <dbReference type="NCBI Taxonomy" id="1977633"/>
    <lineage>
        <taxon>Viruses</taxon>
        <taxon>Varidnaviria</taxon>
        <taxon>Bamfordvirae</taxon>
        <taxon>Nucleocytoviricota</taxon>
        <taxon>Megaviricetes</taxon>
        <taxon>Imitervirales</taxon>
        <taxon>Mimiviridae</taxon>
        <taxon>Klosneuvirinae</taxon>
        <taxon>Indivirus</taxon>
    </lineage>
</organism>
<accession>A0A1V0SDS9</accession>
<dbReference type="SUPFAM" id="SSF90229">
    <property type="entry name" value="CCCH zinc finger"/>
    <property type="match status" value="1"/>
</dbReference>
<evidence type="ECO:0000256" key="4">
    <source>
        <dbReference type="PROSITE-ProRule" id="PRU00723"/>
    </source>
</evidence>
<dbReference type="EMBL" id="KY684088">
    <property type="protein sequence ID" value="ARF09867.1"/>
    <property type="molecule type" value="Genomic_DNA"/>
</dbReference>
<evidence type="ECO:0000256" key="3">
    <source>
        <dbReference type="ARBA" id="ARBA00022833"/>
    </source>
</evidence>
<evidence type="ECO:0000313" key="6">
    <source>
        <dbReference type="EMBL" id="ARF09867.1"/>
    </source>
</evidence>
<dbReference type="InterPro" id="IPR036855">
    <property type="entry name" value="Znf_CCCH_sf"/>
</dbReference>
<sequence length="259" mass="29917">MNTNYNELYVENNKKILCFNMLNYGKCNYGNKCDYAHSLSDQKIEPLRYKAYSIIKATENLKNIDLIEDKKLYEALLQLTKMCSLCNKNLCPGGYNCRNGAINVKSKICYDDFMFGNCKRTNCLAVHLTKRGFVPYITQRDGNKQNHQLIFVPQSPQQSQQSEQVSLTSQKVQVKLNNSILDKYNYVNKIQNNKKLIEELNDIEGVLLTEKFLLARYNKSNNEETDSDTDDNEKVESIINYLNDENDSESSTDESIFLV</sequence>
<protein>
    <recommendedName>
        <fullName evidence="5">C3H1-type domain-containing protein</fullName>
    </recommendedName>
</protein>
<evidence type="ECO:0000256" key="2">
    <source>
        <dbReference type="ARBA" id="ARBA00022771"/>
    </source>
</evidence>
<evidence type="ECO:0000259" key="5">
    <source>
        <dbReference type="PROSITE" id="PS50103"/>
    </source>
</evidence>
<feature type="zinc finger region" description="C3H1-type" evidence="4">
    <location>
        <begin position="12"/>
        <end position="40"/>
    </location>
</feature>
<reference evidence="6" key="1">
    <citation type="journal article" date="2017" name="Science">
        <title>Giant viruses with an expanded complement of translation system components.</title>
        <authorList>
            <person name="Schulz F."/>
            <person name="Yutin N."/>
            <person name="Ivanova N.N."/>
            <person name="Ortega D.R."/>
            <person name="Lee T.K."/>
            <person name="Vierheilig J."/>
            <person name="Daims H."/>
            <person name="Horn M."/>
            <person name="Wagner M."/>
            <person name="Jensen G.J."/>
            <person name="Kyrpides N.C."/>
            <person name="Koonin E.V."/>
            <person name="Woyke T."/>
        </authorList>
    </citation>
    <scope>NUCLEOTIDE SEQUENCE</scope>
    <source>
        <strain evidence="6">ILV1</strain>
    </source>
</reference>
<feature type="domain" description="C3H1-type" evidence="5">
    <location>
        <begin position="12"/>
        <end position="40"/>
    </location>
</feature>
<evidence type="ECO:0000256" key="1">
    <source>
        <dbReference type="ARBA" id="ARBA00022723"/>
    </source>
</evidence>
<dbReference type="PROSITE" id="PS50103">
    <property type="entry name" value="ZF_C3H1"/>
    <property type="match status" value="1"/>
</dbReference>
<keyword evidence="1 4" id="KW-0479">Metal-binding</keyword>
<dbReference type="InterPro" id="IPR000571">
    <property type="entry name" value="Znf_CCCH"/>
</dbReference>